<dbReference type="SUPFAM" id="SSF103481">
    <property type="entry name" value="Multidrug resistance efflux transporter EmrE"/>
    <property type="match status" value="2"/>
</dbReference>
<dbReference type="InterPro" id="IPR037185">
    <property type="entry name" value="EmrE-like"/>
</dbReference>
<sequence length="295" mass="32205">MNDSRKRWIYLVVLAIIWGSSYILIKKGLEGFTALQLWGVRVLMAGLILLGIGFNSLKTIRKADWKWVALSGMAGSFIPMFLFAWAETEIDSGVVSILNSLVPLFTLFVGYGLFRISFTLNQVLGVTVGLAGAALLIYLGSAVNPDQNYWYSMAVVLASFCYAVNANVIKSKLQRVSPMGIATGNFIFLILPALLIVVFSGAFEKSVREGPYFLSSLGYIGLLCVFGTAIAKVMFNRLIQISTPVFSVSVTYLIPIVGVLWGILDGERFSLGQLGAATLILFGIYLVNKSKKAPR</sequence>
<feature type="transmembrane region" description="Helical" evidence="6">
    <location>
        <begin position="270"/>
        <end position="287"/>
    </location>
</feature>
<accession>A0ABT7WEI7</accession>
<keyword evidence="3 6" id="KW-0812">Transmembrane</keyword>
<comment type="caution">
    <text evidence="8">The sequence shown here is derived from an EMBL/GenBank/DDBJ whole genome shotgun (WGS) entry which is preliminary data.</text>
</comment>
<evidence type="ECO:0000259" key="7">
    <source>
        <dbReference type="Pfam" id="PF00892"/>
    </source>
</evidence>
<comment type="similarity">
    <text evidence="2">Belongs to the EamA transporter family.</text>
</comment>
<dbReference type="Pfam" id="PF00892">
    <property type="entry name" value="EamA"/>
    <property type="match status" value="2"/>
</dbReference>
<evidence type="ECO:0000256" key="1">
    <source>
        <dbReference type="ARBA" id="ARBA00004141"/>
    </source>
</evidence>
<keyword evidence="4 6" id="KW-1133">Transmembrane helix</keyword>
<keyword evidence="9" id="KW-1185">Reference proteome</keyword>
<gene>
    <name evidence="8" type="ORF">QU605_07630</name>
</gene>
<feature type="transmembrane region" description="Helical" evidence="6">
    <location>
        <begin position="92"/>
        <end position="114"/>
    </location>
</feature>
<feature type="transmembrane region" description="Helical" evidence="6">
    <location>
        <begin position="123"/>
        <end position="143"/>
    </location>
</feature>
<feature type="transmembrane region" description="Helical" evidence="6">
    <location>
        <begin position="181"/>
        <end position="200"/>
    </location>
</feature>
<dbReference type="InterPro" id="IPR000620">
    <property type="entry name" value="EamA_dom"/>
</dbReference>
<feature type="transmembrane region" description="Helical" evidence="6">
    <location>
        <begin position="149"/>
        <end position="169"/>
    </location>
</feature>
<feature type="transmembrane region" description="Helical" evidence="6">
    <location>
        <begin position="37"/>
        <end position="55"/>
    </location>
</feature>
<feature type="transmembrane region" description="Helical" evidence="6">
    <location>
        <begin position="212"/>
        <end position="233"/>
    </location>
</feature>
<feature type="transmembrane region" description="Helical" evidence="6">
    <location>
        <begin position="7"/>
        <end position="25"/>
    </location>
</feature>
<comment type="subcellular location">
    <subcellularLocation>
        <location evidence="1">Membrane</location>
        <topology evidence="1">Multi-pass membrane protein</topology>
    </subcellularLocation>
</comment>
<evidence type="ECO:0000256" key="6">
    <source>
        <dbReference type="SAM" id="Phobius"/>
    </source>
</evidence>
<evidence type="ECO:0000256" key="5">
    <source>
        <dbReference type="ARBA" id="ARBA00023136"/>
    </source>
</evidence>
<evidence type="ECO:0000256" key="2">
    <source>
        <dbReference type="ARBA" id="ARBA00007362"/>
    </source>
</evidence>
<reference evidence="8" key="1">
    <citation type="submission" date="2023-06" db="EMBL/GenBank/DDBJ databases">
        <title>Robiginitalea aurantiacus sp. nov. and Algoriphagus sediminis sp. nov., isolated from coastal sediment.</title>
        <authorList>
            <person name="Zhou Z.Y."/>
            <person name="An J."/>
            <person name="Jia Y.W."/>
            <person name="Du Z.J."/>
        </authorList>
    </citation>
    <scope>NUCLEOTIDE SEQUENCE</scope>
    <source>
        <strain evidence="8">M39</strain>
    </source>
</reference>
<evidence type="ECO:0000313" key="9">
    <source>
        <dbReference type="Proteomes" id="UP001174839"/>
    </source>
</evidence>
<dbReference type="EMBL" id="JAUDUY010000003">
    <property type="protein sequence ID" value="MDM9631335.1"/>
    <property type="molecule type" value="Genomic_DNA"/>
</dbReference>
<proteinExistence type="inferred from homology"/>
<protein>
    <submittedName>
        <fullName evidence="8">EamA family transporter</fullName>
    </submittedName>
</protein>
<name>A0ABT7WEI7_9FLAO</name>
<feature type="domain" description="EamA" evidence="7">
    <location>
        <begin position="9"/>
        <end position="137"/>
    </location>
</feature>
<evidence type="ECO:0000256" key="4">
    <source>
        <dbReference type="ARBA" id="ARBA00022989"/>
    </source>
</evidence>
<dbReference type="Proteomes" id="UP001174839">
    <property type="component" value="Unassembled WGS sequence"/>
</dbReference>
<evidence type="ECO:0000313" key="8">
    <source>
        <dbReference type="EMBL" id="MDM9631335.1"/>
    </source>
</evidence>
<dbReference type="InterPro" id="IPR050638">
    <property type="entry name" value="AA-Vitamin_Transporters"/>
</dbReference>
<organism evidence="8 9">
    <name type="scientific">Robiginitalea aurantiaca</name>
    <dbReference type="NCBI Taxonomy" id="3056915"/>
    <lineage>
        <taxon>Bacteria</taxon>
        <taxon>Pseudomonadati</taxon>
        <taxon>Bacteroidota</taxon>
        <taxon>Flavobacteriia</taxon>
        <taxon>Flavobacteriales</taxon>
        <taxon>Flavobacteriaceae</taxon>
        <taxon>Robiginitalea</taxon>
    </lineage>
</organism>
<evidence type="ECO:0000256" key="3">
    <source>
        <dbReference type="ARBA" id="ARBA00022692"/>
    </source>
</evidence>
<keyword evidence="5 6" id="KW-0472">Membrane</keyword>
<feature type="domain" description="EamA" evidence="7">
    <location>
        <begin position="153"/>
        <end position="288"/>
    </location>
</feature>
<feature type="transmembrane region" description="Helical" evidence="6">
    <location>
        <begin position="245"/>
        <end position="264"/>
    </location>
</feature>
<dbReference type="RefSeq" id="WP_289724693.1">
    <property type="nucleotide sequence ID" value="NZ_JAUDUY010000003.1"/>
</dbReference>
<dbReference type="PANTHER" id="PTHR32322:SF2">
    <property type="entry name" value="EAMA DOMAIN-CONTAINING PROTEIN"/>
    <property type="match status" value="1"/>
</dbReference>
<feature type="transmembrane region" description="Helical" evidence="6">
    <location>
        <begin position="67"/>
        <end position="86"/>
    </location>
</feature>
<dbReference type="PANTHER" id="PTHR32322">
    <property type="entry name" value="INNER MEMBRANE TRANSPORTER"/>
    <property type="match status" value="1"/>
</dbReference>